<comment type="caution">
    <text evidence="6">The sequence shown here is derived from an EMBL/GenBank/DDBJ whole genome shotgun (WGS) entry which is preliminary data.</text>
</comment>
<comment type="similarity">
    <text evidence="1">Belongs to the TRIAP1/MDM35 family.</text>
</comment>
<feature type="compositionally biased region" description="Basic and acidic residues" evidence="5">
    <location>
        <begin position="625"/>
        <end position="635"/>
    </location>
</feature>
<dbReference type="GO" id="GO:1990050">
    <property type="term" value="F:phosphatidic acid transfer activity"/>
    <property type="evidence" value="ECO:0007669"/>
    <property type="project" value="TreeGrafter"/>
</dbReference>
<dbReference type="GO" id="GO:0005758">
    <property type="term" value="C:mitochondrial intermembrane space"/>
    <property type="evidence" value="ECO:0007669"/>
    <property type="project" value="TreeGrafter"/>
</dbReference>
<evidence type="ECO:0000256" key="2">
    <source>
        <dbReference type="ARBA" id="ARBA00023157"/>
    </source>
</evidence>
<keyword evidence="4" id="KW-0175">Coiled coil</keyword>
<gene>
    <name evidence="6" type="ORF">XAT740_LOCUS30392</name>
</gene>
<feature type="region of interest" description="Disordered" evidence="5">
    <location>
        <begin position="109"/>
        <end position="284"/>
    </location>
</feature>
<accession>A0A815FUL0</accession>
<feature type="region of interest" description="Disordered" evidence="5">
    <location>
        <begin position="622"/>
        <end position="699"/>
    </location>
</feature>
<evidence type="ECO:0000313" key="7">
    <source>
        <dbReference type="Proteomes" id="UP000663828"/>
    </source>
</evidence>
<dbReference type="PANTHER" id="PTHR46403:SF1">
    <property type="entry name" value="TP53-REGULATED INHIBITOR OF APOPTOSIS 1"/>
    <property type="match status" value="1"/>
</dbReference>
<dbReference type="GO" id="GO:0045332">
    <property type="term" value="P:phospholipid translocation"/>
    <property type="evidence" value="ECO:0007669"/>
    <property type="project" value="TreeGrafter"/>
</dbReference>
<evidence type="ECO:0000256" key="3">
    <source>
        <dbReference type="ARBA" id="ARBA00023706"/>
    </source>
</evidence>
<feature type="compositionally biased region" description="Basic and acidic residues" evidence="5">
    <location>
        <begin position="661"/>
        <end position="685"/>
    </location>
</feature>
<evidence type="ECO:0000256" key="5">
    <source>
        <dbReference type="SAM" id="MobiDB-lite"/>
    </source>
</evidence>
<dbReference type="AlphaFoldDB" id="A0A815FUL0"/>
<dbReference type="EMBL" id="CAJNOR010002706">
    <property type="protein sequence ID" value="CAF1330238.1"/>
    <property type="molecule type" value="Genomic_DNA"/>
</dbReference>
<dbReference type="PANTHER" id="PTHR46403">
    <property type="entry name" value="TP53-REGULATED INHIBITOR OF APOPTOSIS 1"/>
    <property type="match status" value="1"/>
</dbReference>
<evidence type="ECO:0000256" key="4">
    <source>
        <dbReference type="SAM" id="Coils"/>
    </source>
</evidence>
<protein>
    <submittedName>
        <fullName evidence="6">Uncharacterized protein</fullName>
    </submittedName>
</protein>
<reference evidence="6" key="1">
    <citation type="submission" date="2021-02" db="EMBL/GenBank/DDBJ databases">
        <authorList>
            <person name="Nowell W R."/>
        </authorList>
    </citation>
    <scope>NUCLEOTIDE SEQUENCE</scope>
</reference>
<evidence type="ECO:0000256" key="1">
    <source>
        <dbReference type="ARBA" id="ARBA00006196"/>
    </source>
</evidence>
<feature type="compositionally biased region" description="Low complexity" evidence="5">
    <location>
        <begin position="244"/>
        <end position="258"/>
    </location>
</feature>
<feature type="coiled-coil region" evidence="4">
    <location>
        <begin position="706"/>
        <end position="790"/>
    </location>
</feature>
<dbReference type="Pfam" id="PF05254">
    <property type="entry name" value="UPF0203"/>
    <property type="match status" value="1"/>
</dbReference>
<name>A0A815FUL0_ADIRI</name>
<comment type="catalytic activity">
    <reaction evidence="3">
        <text>a 1,2-diacyl-sn-glycero-3-phosphate(in) = a 1,2-diacyl-sn-glycero-3-phosphate(out)</text>
        <dbReference type="Rhea" id="RHEA:36435"/>
        <dbReference type="ChEBI" id="CHEBI:58608"/>
    </reaction>
</comment>
<organism evidence="6 7">
    <name type="scientific">Adineta ricciae</name>
    <name type="common">Rotifer</name>
    <dbReference type="NCBI Taxonomy" id="249248"/>
    <lineage>
        <taxon>Eukaryota</taxon>
        <taxon>Metazoa</taxon>
        <taxon>Spiralia</taxon>
        <taxon>Gnathifera</taxon>
        <taxon>Rotifera</taxon>
        <taxon>Eurotatoria</taxon>
        <taxon>Bdelloidea</taxon>
        <taxon>Adinetida</taxon>
        <taxon>Adinetidae</taxon>
        <taxon>Adineta</taxon>
    </lineage>
</organism>
<proteinExistence type="inferred from homology"/>
<dbReference type="Proteomes" id="UP000663828">
    <property type="component" value="Unassembled WGS sequence"/>
</dbReference>
<keyword evidence="2" id="KW-1015">Disulfide bond</keyword>
<feature type="compositionally biased region" description="Polar residues" evidence="5">
    <location>
        <begin position="259"/>
        <end position="271"/>
    </location>
</feature>
<evidence type="ECO:0000313" key="6">
    <source>
        <dbReference type="EMBL" id="CAF1330238.1"/>
    </source>
</evidence>
<feature type="compositionally biased region" description="Basic and acidic residues" evidence="5">
    <location>
        <begin position="113"/>
        <end position="123"/>
    </location>
</feature>
<dbReference type="GO" id="GO:0005634">
    <property type="term" value="C:nucleus"/>
    <property type="evidence" value="ECO:0007669"/>
    <property type="project" value="TreeGrafter"/>
</dbReference>
<dbReference type="InterPro" id="IPR007918">
    <property type="entry name" value="MDM35_apoptosis"/>
</dbReference>
<sequence>MSSISPACQALKDEYDACFNSWFAEHYLKGDTSADMCTNLFKKYQACIKEAIKEHKITLWELENELSIEVSLFYMSTDNRIRDNMHRQSSRTAYNLDVIDCIANESDSEFDDDKLHRPMDQKRPSSNSRRNPTSKYSNGTSSDRSARPSSPPVTHKRPSSPSLSVLTASHSQHKYPVSSRHQHVNRSPSPDRYNRPRRHPPPAKRQHSRSRSRSRSSHERRKSTSNRPYNAASKKRSNDNDELTSTPSMKKSTSSFSSANNKPDVNDLSTISDEDIPHKLPGPPIDISSINAGPIATNQPTPSVSVSPAIFNNSLELSNNVPECELSLFAKSSLSMANTSSVQTTANIPNYDLLQTIDLMTKFKTMQSIPSSNHQIEACSKAIFELIQKQIQLQKKAFECREREINIYERELLQREKCLNDKASPVDVLVQATVAAPEPQQHELTMTREPNINIILPPESVPQPIPSANNQPTTVSSGKPSSVRRSRFTNAKPMITSKNLPSADLYANVGDESAVSQTNSTNNAKNTVLSPILAPNESTKITIIPDSKVASNSCRKVEIQTDNNHPVVTSSESPQDLRFTLRNNRTKQTSVDESKELTNELINISQEPSTTFTPRLVKTISNTDSKQESHDDQHQQQRSVTSTDQDIGETIQKRDNHQRRTSTDRQQHNPREHASSSRSSKERSYSQRSTKYESNQKIMPLSDEEFQRFQNELVKLKTDNYQLEDQNKKLIAENNHLKSQIESNEKASINLPIPAKMLPFKIRRAPTRDIDDVHRENEVLTRKVHTQEEDFKLQNETMMHELNEVRRTHTEVLFLLVEDLNRK</sequence>
<dbReference type="GO" id="GO:0005829">
    <property type="term" value="C:cytosol"/>
    <property type="evidence" value="ECO:0007669"/>
    <property type="project" value="TreeGrafter"/>
</dbReference>
<feature type="compositionally biased region" description="Polar residues" evidence="5">
    <location>
        <begin position="159"/>
        <end position="170"/>
    </location>
</feature>
<feature type="compositionally biased region" description="Polar residues" evidence="5">
    <location>
        <begin position="636"/>
        <end position="645"/>
    </location>
</feature>
<keyword evidence="7" id="KW-1185">Reference proteome</keyword>
<feature type="compositionally biased region" description="Basic residues" evidence="5">
    <location>
        <begin position="195"/>
        <end position="224"/>
    </location>
</feature>